<dbReference type="PANTHER" id="PTHR13847">
    <property type="entry name" value="SARCOSINE DEHYDROGENASE-RELATED"/>
    <property type="match status" value="1"/>
</dbReference>
<name>A0ABR3P2D1_9PEZI</name>
<evidence type="ECO:0000313" key="3">
    <source>
        <dbReference type="Proteomes" id="UP001562354"/>
    </source>
</evidence>
<gene>
    <name evidence="2" type="ORF">AAFC00_004547</name>
</gene>
<dbReference type="SUPFAM" id="SSF51905">
    <property type="entry name" value="FAD/NAD(P)-binding domain"/>
    <property type="match status" value="1"/>
</dbReference>
<dbReference type="Gene3D" id="3.30.9.10">
    <property type="entry name" value="D-Amino Acid Oxidase, subunit A, domain 2"/>
    <property type="match status" value="1"/>
</dbReference>
<dbReference type="Proteomes" id="UP001562354">
    <property type="component" value="Unassembled WGS sequence"/>
</dbReference>
<dbReference type="EMBL" id="JBFMKM010000016">
    <property type="protein sequence ID" value="KAL1296941.1"/>
    <property type="molecule type" value="Genomic_DNA"/>
</dbReference>
<protein>
    <recommendedName>
        <fullName evidence="1">FAD dependent oxidoreductase domain-containing protein</fullName>
    </recommendedName>
</protein>
<dbReference type="PANTHER" id="PTHR13847:SF260">
    <property type="entry name" value="FAD DEPENDENT OXIDOREDUCTASE DOMAIN-CONTAINING PROTEIN"/>
    <property type="match status" value="1"/>
</dbReference>
<dbReference type="InterPro" id="IPR036188">
    <property type="entry name" value="FAD/NAD-bd_sf"/>
</dbReference>
<feature type="domain" description="FAD dependent oxidoreductase" evidence="1">
    <location>
        <begin position="46"/>
        <end position="421"/>
    </location>
</feature>
<dbReference type="RefSeq" id="XP_069196623.1">
    <property type="nucleotide sequence ID" value="XM_069344205.1"/>
</dbReference>
<dbReference type="InterPro" id="IPR006076">
    <property type="entry name" value="FAD-dep_OxRdtase"/>
</dbReference>
<proteinExistence type="predicted"/>
<reference evidence="2 3" key="1">
    <citation type="submission" date="2024-07" db="EMBL/GenBank/DDBJ databases">
        <title>Draft sequence of the Neodothiora populina.</title>
        <authorList>
            <person name="Drown D.D."/>
            <person name="Schuette U.S."/>
            <person name="Buechlein A.B."/>
            <person name="Rusch D.R."/>
            <person name="Winton L.W."/>
            <person name="Adams G.A."/>
        </authorList>
    </citation>
    <scope>NUCLEOTIDE SEQUENCE [LARGE SCALE GENOMIC DNA]</scope>
    <source>
        <strain evidence="2 3">CPC 39397</strain>
    </source>
</reference>
<dbReference type="GeneID" id="95978247"/>
<evidence type="ECO:0000313" key="2">
    <source>
        <dbReference type="EMBL" id="KAL1296941.1"/>
    </source>
</evidence>
<sequence>MSTEKFTQQSGFPKQNGQSISYWLRGVQGDALLNHRTTPELPVSTDIVVIGSGLTGTLVAKECLATWPEKRIVVLEAREFCSGATGRNAGHCKPDQYRGFEAYEKAFGNEQALKILANEWQTWSDMVQYVRENDVDCNLWVGDTLDVPMTPEVAARTANQFERVRAAGGKVDHIKVTTEPSEAAKISRIDGAQACYAWSASTLYPWKLAAHIMRENLKNGVNLQTRTVAAFVKPSSENPGKWMVQTDRGEIECGQVIHATNAYSPALEPSLRDLIRPSPHICNKIVPPVSFAGSNGLQNSYGVLLPDGALFSINPNCASGGDLILFGGSNPGQRKFENWLSEHPQKYADDGLTSFETISDAIKEFTESHLPGWTAEHSGIAYDDGWSGIIAWSADTVPFVGQLPNLPGQWICAGHHGHGMARIFTAAPGLVKLMAGKSWTDTELPVVWEITSERVVRLKEKKPLNVLTALSGKTEPVEAAPILETLSHERSGPRL</sequence>
<evidence type="ECO:0000259" key="1">
    <source>
        <dbReference type="Pfam" id="PF01266"/>
    </source>
</evidence>
<organism evidence="2 3">
    <name type="scientific">Neodothiora populina</name>
    <dbReference type="NCBI Taxonomy" id="2781224"/>
    <lineage>
        <taxon>Eukaryota</taxon>
        <taxon>Fungi</taxon>
        <taxon>Dikarya</taxon>
        <taxon>Ascomycota</taxon>
        <taxon>Pezizomycotina</taxon>
        <taxon>Dothideomycetes</taxon>
        <taxon>Dothideomycetidae</taxon>
        <taxon>Dothideales</taxon>
        <taxon>Dothioraceae</taxon>
        <taxon>Neodothiora</taxon>
    </lineage>
</organism>
<accession>A0ABR3P2D1</accession>
<comment type="caution">
    <text evidence="2">The sequence shown here is derived from an EMBL/GenBank/DDBJ whole genome shotgun (WGS) entry which is preliminary data.</text>
</comment>
<keyword evidence="3" id="KW-1185">Reference proteome</keyword>
<dbReference type="Pfam" id="PF01266">
    <property type="entry name" value="DAO"/>
    <property type="match status" value="1"/>
</dbReference>
<dbReference type="Gene3D" id="3.50.50.60">
    <property type="entry name" value="FAD/NAD(P)-binding domain"/>
    <property type="match status" value="1"/>
</dbReference>